<dbReference type="NCBIfam" id="TIGR03101">
    <property type="entry name" value="hydr2_PEP"/>
    <property type="match status" value="1"/>
</dbReference>
<evidence type="ECO:0000313" key="3">
    <source>
        <dbReference type="Proteomes" id="UP000599523"/>
    </source>
</evidence>
<keyword evidence="2" id="KW-0378">Hydrolase</keyword>
<dbReference type="Proteomes" id="UP000599523">
    <property type="component" value="Unassembled WGS sequence"/>
</dbReference>
<feature type="domain" description="Serine aminopeptidase S33" evidence="1">
    <location>
        <begin position="44"/>
        <end position="140"/>
    </location>
</feature>
<keyword evidence="3" id="KW-1185">Reference proteome</keyword>
<dbReference type="InterPro" id="IPR022742">
    <property type="entry name" value="Hydrolase_4"/>
</dbReference>
<organism evidence="2 3">
    <name type="scientific">Azoarcus taiwanensis</name>
    <dbReference type="NCBI Taxonomy" id="666964"/>
    <lineage>
        <taxon>Bacteria</taxon>
        <taxon>Pseudomonadati</taxon>
        <taxon>Pseudomonadota</taxon>
        <taxon>Betaproteobacteria</taxon>
        <taxon>Rhodocyclales</taxon>
        <taxon>Zoogloeaceae</taxon>
        <taxon>Azoarcus</taxon>
    </lineage>
</organism>
<protein>
    <submittedName>
        <fullName evidence="2">Hydrolase 2, exosortase A system-associated</fullName>
    </submittedName>
</protein>
<dbReference type="EMBL" id="WTVM01000008">
    <property type="protein sequence ID" value="NMG01805.1"/>
    <property type="molecule type" value="Genomic_DNA"/>
</dbReference>
<dbReference type="Gene3D" id="3.40.50.1820">
    <property type="entry name" value="alpha/beta hydrolase"/>
    <property type="match status" value="1"/>
</dbReference>
<proteinExistence type="predicted"/>
<comment type="caution">
    <text evidence="2">The sequence shown here is derived from an EMBL/GenBank/DDBJ whole genome shotgun (WGS) entry which is preliminary data.</text>
</comment>
<accession>A0A972F6F7</accession>
<evidence type="ECO:0000259" key="1">
    <source>
        <dbReference type="Pfam" id="PF12146"/>
    </source>
</evidence>
<gene>
    <name evidence="2" type="ORF">GPA21_02295</name>
</gene>
<dbReference type="InterPro" id="IPR017532">
    <property type="entry name" value="Hydrolase-2_PEP"/>
</dbReference>
<dbReference type="AlphaFoldDB" id="A0A972F6F7"/>
<evidence type="ECO:0000313" key="2">
    <source>
        <dbReference type="EMBL" id="NMG01805.1"/>
    </source>
</evidence>
<reference evidence="2" key="1">
    <citation type="submission" date="2019-12" db="EMBL/GenBank/DDBJ databases">
        <title>Comparative genomics gives insights into the taxonomy of the Azoarcus-Aromatoleum group and reveals separate origins of nif in the plant-associated Azoarcus and non-plant-associated Aromatoleum sub-groups.</title>
        <authorList>
            <person name="Lafos M."/>
            <person name="Maluk M."/>
            <person name="Batista M."/>
            <person name="Junghare M."/>
            <person name="Carmona M."/>
            <person name="Faoro H."/>
            <person name="Cruz L.M."/>
            <person name="Battistoni F."/>
            <person name="De Souza E."/>
            <person name="Pedrosa F."/>
            <person name="Chen W.-M."/>
            <person name="Poole P.S."/>
            <person name="Dixon R.A."/>
            <person name="James E.K."/>
        </authorList>
    </citation>
    <scope>NUCLEOTIDE SEQUENCE</scope>
    <source>
        <strain evidence="2">NSC3</strain>
    </source>
</reference>
<sequence>MSAGFLKGSRGPLFYTLHSTSTSPRCRGVVLVAQPFAEEQNKSRRMVALQARALALDGWVVMVPDLYGCGDSHGDFGEADWQGWLDDLDACLTHLRRTHGGPVVCLGVRAGCLLLSQFAQQRDALEPVATIFWQPVLDGNLFLMQFLRLRVAAGMIGGNKESTRDLRARLTAGESLEIAGYMLSPKLASGLAESRLEAPRTGPVHWFEVVSSDDAGLSVQSSKCIDEWRSSGIEVHATTCTGEPFWSAQEIREVPSLIELTRAAVADAESGVPA</sequence>
<dbReference type="InterPro" id="IPR029058">
    <property type="entry name" value="AB_hydrolase_fold"/>
</dbReference>
<dbReference type="Pfam" id="PF12146">
    <property type="entry name" value="Hydrolase_4"/>
    <property type="match status" value="1"/>
</dbReference>
<name>A0A972F6F7_9RHOO</name>
<dbReference type="GO" id="GO:0016787">
    <property type="term" value="F:hydrolase activity"/>
    <property type="evidence" value="ECO:0007669"/>
    <property type="project" value="UniProtKB-KW"/>
</dbReference>
<dbReference type="SUPFAM" id="SSF53474">
    <property type="entry name" value="alpha/beta-Hydrolases"/>
    <property type="match status" value="1"/>
</dbReference>